<dbReference type="OrthoDB" id="9794041at2"/>
<dbReference type="PANTHER" id="PTHR28055:SF1">
    <property type="entry name" value="ALTERED INHERITANCE OF MITOCHONDRIA PROTEIN 41, MITOCHONDRIAL"/>
    <property type="match status" value="1"/>
</dbReference>
<dbReference type="SUPFAM" id="SSF89095">
    <property type="entry name" value="GatB/YqeY motif"/>
    <property type="match status" value="1"/>
</dbReference>
<organism evidence="1 2">
    <name type="scientific">Deferribacter autotrophicus</name>
    <dbReference type="NCBI Taxonomy" id="500465"/>
    <lineage>
        <taxon>Bacteria</taxon>
        <taxon>Pseudomonadati</taxon>
        <taxon>Deferribacterota</taxon>
        <taxon>Deferribacteres</taxon>
        <taxon>Deferribacterales</taxon>
        <taxon>Deferribacteraceae</taxon>
        <taxon>Deferribacter</taxon>
    </lineage>
</organism>
<name>A0A5A8F5U8_9BACT</name>
<comment type="caution">
    <text evidence="1">The sequence shown here is derived from an EMBL/GenBank/DDBJ whole genome shotgun (WGS) entry which is preliminary data.</text>
</comment>
<dbReference type="InterPro" id="IPR003789">
    <property type="entry name" value="Asn/Gln_tRNA_amidoTrase-B-like"/>
</dbReference>
<reference evidence="1 2" key="1">
    <citation type="submission" date="2019-06" db="EMBL/GenBank/DDBJ databases">
        <title>Genomic insights into carbon and energy metabolism of Deferribacter autotrophicus revealed new metabolic traits in the phylum Deferribacteres.</title>
        <authorList>
            <person name="Slobodkin A.I."/>
            <person name="Slobodkina G.B."/>
            <person name="Allioux M."/>
            <person name="Alain K."/>
            <person name="Jebbar M."/>
            <person name="Shadrin V."/>
            <person name="Kublanov I.V."/>
            <person name="Toshchakov S.V."/>
            <person name="Bonch-Osmolovskaya E.A."/>
        </authorList>
    </citation>
    <scope>NUCLEOTIDE SEQUENCE [LARGE SCALE GENOMIC DNA]</scope>
    <source>
        <strain evidence="1 2">SL50</strain>
    </source>
</reference>
<gene>
    <name evidence="1" type="ORF">FHQ18_06715</name>
</gene>
<dbReference type="GO" id="GO:0016884">
    <property type="term" value="F:carbon-nitrogen ligase activity, with glutamine as amido-N-donor"/>
    <property type="evidence" value="ECO:0007669"/>
    <property type="project" value="InterPro"/>
</dbReference>
<proteinExistence type="predicted"/>
<dbReference type="Pfam" id="PF09424">
    <property type="entry name" value="YqeY"/>
    <property type="match status" value="1"/>
</dbReference>
<sequence length="150" mass="17200">MSLKNQILDDMKKFMREKNEIALGAIRMLRAEIKNAEIDKKKELDDDEVIQVVQSAIKKRKDAVEQYEKAGRADLAEKEKKEIEILSKYLPEQLSEEELKKIIEEEIGKLESKDKKYFGQVMKGVMSKVKGRADGKLVNKLVNEAFNGGN</sequence>
<evidence type="ECO:0000313" key="2">
    <source>
        <dbReference type="Proteomes" id="UP000322876"/>
    </source>
</evidence>
<dbReference type="Proteomes" id="UP000322876">
    <property type="component" value="Unassembled WGS sequence"/>
</dbReference>
<accession>A0A5A8F5U8</accession>
<evidence type="ECO:0000313" key="1">
    <source>
        <dbReference type="EMBL" id="KAA0258084.1"/>
    </source>
</evidence>
<dbReference type="InterPro" id="IPR042184">
    <property type="entry name" value="YqeY/Aim41_N"/>
</dbReference>
<dbReference type="Gene3D" id="1.10.1510.10">
    <property type="entry name" value="Uncharacterised protein YqeY/AIM41 PF09424, N-terminal domain"/>
    <property type="match status" value="1"/>
</dbReference>
<dbReference type="EMBL" id="VFJB01000005">
    <property type="protein sequence ID" value="KAA0258084.1"/>
    <property type="molecule type" value="Genomic_DNA"/>
</dbReference>
<dbReference type="Gene3D" id="1.10.10.410">
    <property type="match status" value="1"/>
</dbReference>
<dbReference type="AlphaFoldDB" id="A0A5A8F5U8"/>
<dbReference type="PANTHER" id="PTHR28055">
    <property type="entry name" value="ALTERED INHERITANCE OF MITOCHONDRIA PROTEIN 41, MITOCHONDRIAL"/>
    <property type="match status" value="1"/>
</dbReference>
<dbReference type="InterPro" id="IPR023168">
    <property type="entry name" value="GatB_Yqey_C_2"/>
</dbReference>
<dbReference type="InterPro" id="IPR019004">
    <property type="entry name" value="YqeY/Aim41"/>
</dbReference>
<dbReference type="RefSeq" id="WP_149266405.1">
    <property type="nucleotide sequence ID" value="NZ_VFJB01000005.1"/>
</dbReference>
<protein>
    <submittedName>
        <fullName evidence="1">GatB/YqeY domain-containing protein</fullName>
    </submittedName>
</protein>
<keyword evidence="2" id="KW-1185">Reference proteome</keyword>